<dbReference type="GO" id="GO:0003824">
    <property type="term" value="F:catalytic activity"/>
    <property type="evidence" value="ECO:0007669"/>
    <property type="project" value="InterPro"/>
</dbReference>
<dbReference type="GeneID" id="30523210"/>
<accession>A0A1M7XUR6</accession>
<evidence type="ECO:0000259" key="1">
    <source>
        <dbReference type="PROSITE" id="PS51747"/>
    </source>
</evidence>
<organism evidence="2 3">
    <name type="scientific">Cedratvirus A11</name>
    <dbReference type="NCBI Taxonomy" id="1903266"/>
    <lineage>
        <taxon>Viruses</taxon>
        <taxon>Pithoviruses</taxon>
        <taxon>Orthocedratvirinae</taxon>
        <taxon>Alphacedratvirus</taxon>
        <taxon>Alphacedratvirus aljazairmassiliense</taxon>
    </lineage>
</organism>
<dbReference type="Pfam" id="PF00383">
    <property type="entry name" value="dCMP_cyt_deam_1"/>
    <property type="match status" value="1"/>
</dbReference>
<name>A0A1M7XUR6_9VIRU</name>
<keyword evidence="3" id="KW-1185">Reference proteome</keyword>
<evidence type="ECO:0000313" key="2">
    <source>
        <dbReference type="EMBL" id="SHO33320.1"/>
    </source>
</evidence>
<sequence>MDFFVEAATKEALKSNMRHRYGAVLVYRGKIISRGHNLRILPHWWVDDYRFSLHAEQMCINRCKDKTLLPRCSLVLVRVCNITSHKKQKLVRIPSYPCAKCLHIIEKYSVAKIYHT</sequence>
<dbReference type="InterPro" id="IPR016193">
    <property type="entry name" value="Cytidine_deaminase-like"/>
</dbReference>
<evidence type="ECO:0000313" key="3">
    <source>
        <dbReference type="Proteomes" id="UP000201465"/>
    </source>
</evidence>
<feature type="domain" description="CMP/dCMP-type deaminase" evidence="1">
    <location>
        <begin position="1"/>
        <end position="116"/>
    </location>
</feature>
<dbReference type="KEGG" id="vg:30523210"/>
<proteinExistence type="predicted"/>
<reference evidence="2 3" key="1">
    <citation type="submission" date="2016-11" db="EMBL/GenBank/DDBJ databases">
        <authorList>
            <consortium name="Urmite Genomes"/>
        </authorList>
    </citation>
    <scope>NUCLEOTIDE SEQUENCE [LARGE SCALE GENOMIC DNA]</scope>
    <source>
        <strain evidence="2 3">A11</strain>
    </source>
</reference>
<dbReference type="SUPFAM" id="SSF53927">
    <property type="entry name" value="Cytidine deaminase-like"/>
    <property type="match status" value="1"/>
</dbReference>
<dbReference type="Proteomes" id="UP000201465">
    <property type="component" value="Segment"/>
</dbReference>
<dbReference type="RefSeq" id="YP_009329192.1">
    <property type="nucleotide sequence ID" value="NC_032108.1"/>
</dbReference>
<gene>
    <name evidence="2" type="ORF">BQ3484_252</name>
</gene>
<protein>
    <submittedName>
        <fullName evidence="2">CMP deaminase</fullName>
    </submittedName>
</protein>
<dbReference type="InterPro" id="IPR002125">
    <property type="entry name" value="CMP_dCMP_dom"/>
</dbReference>
<dbReference type="EMBL" id="LT671577">
    <property type="protein sequence ID" value="SHO33320.1"/>
    <property type="molecule type" value="Genomic_DNA"/>
</dbReference>
<dbReference type="PROSITE" id="PS51747">
    <property type="entry name" value="CYT_DCMP_DEAMINASES_2"/>
    <property type="match status" value="1"/>
</dbReference>
<dbReference type="Gene3D" id="3.40.140.10">
    <property type="entry name" value="Cytidine Deaminase, domain 2"/>
    <property type="match status" value="1"/>
</dbReference>